<feature type="transmembrane region" description="Helical" evidence="6">
    <location>
        <begin position="39"/>
        <end position="56"/>
    </location>
</feature>
<gene>
    <name evidence="8" type="ORF">RND81_13G209100</name>
</gene>
<feature type="domain" description="EamA" evidence="7">
    <location>
        <begin position="184"/>
        <end position="322"/>
    </location>
</feature>
<comment type="caution">
    <text evidence="8">The sequence shown here is derived from an EMBL/GenBank/DDBJ whole genome shotgun (WGS) entry which is preliminary data.</text>
</comment>
<evidence type="ECO:0000256" key="4">
    <source>
        <dbReference type="ARBA" id="ARBA00022989"/>
    </source>
</evidence>
<feature type="transmembrane region" description="Helical" evidence="6">
    <location>
        <begin position="278"/>
        <end position="299"/>
    </location>
</feature>
<keyword evidence="3 6" id="KW-0812">Transmembrane</keyword>
<dbReference type="InterPro" id="IPR037185">
    <property type="entry name" value="EmrE-like"/>
</dbReference>
<protein>
    <recommendedName>
        <fullName evidence="6">WAT1-related protein</fullName>
    </recommendedName>
</protein>
<name>A0AAW1H2F4_SAPOF</name>
<comment type="subcellular location">
    <subcellularLocation>
        <location evidence="1 6">Membrane</location>
        <topology evidence="1 6">Multi-pass membrane protein</topology>
    </subcellularLocation>
</comment>
<dbReference type="AlphaFoldDB" id="A0AAW1H2F4"/>
<feature type="transmembrane region" description="Helical" evidence="6">
    <location>
        <begin position="305"/>
        <end position="324"/>
    </location>
</feature>
<evidence type="ECO:0000256" key="3">
    <source>
        <dbReference type="ARBA" id="ARBA00022692"/>
    </source>
</evidence>
<keyword evidence="4 6" id="KW-1133">Transmembrane helix</keyword>
<reference evidence="8" key="1">
    <citation type="submission" date="2024-03" db="EMBL/GenBank/DDBJ databases">
        <title>WGS assembly of Saponaria officinalis var. Norfolk2.</title>
        <authorList>
            <person name="Jenkins J."/>
            <person name="Shu S."/>
            <person name="Grimwood J."/>
            <person name="Barry K."/>
            <person name="Goodstein D."/>
            <person name="Schmutz J."/>
            <person name="Leebens-Mack J."/>
            <person name="Osbourn A."/>
        </authorList>
    </citation>
    <scope>NUCLEOTIDE SEQUENCE [LARGE SCALE GENOMIC DNA]</scope>
    <source>
        <strain evidence="8">JIC</strain>
    </source>
</reference>
<dbReference type="PANTHER" id="PTHR31218">
    <property type="entry name" value="WAT1-RELATED PROTEIN"/>
    <property type="match status" value="1"/>
</dbReference>
<organism evidence="8 9">
    <name type="scientific">Saponaria officinalis</name>
    <name type="common">Common soapwort</name>
    <name type="synonym">Lychnis saponaria</name>
    <dbReference type="NCBI Taxonomy" id="3572"/>
    <lineage>
        <taxon>Eukaryota</taxon>
        <taxon>Viridiplantae</taxon>
        <taxon>Streptophyta</taxon>
        <taxon>Embryophyta</taxon>
        <taxon>Tracheophyta</taxon>
        <taxon>Spermatophyta</taxon>
        <taxon>Magnoliopsida</taxon>
        <taxon>eudicotyledons</taxon>
        <taxon>Gunneridae</taxon>
        <taxon>Pentapetalae</taxon>
        <taxon>Caryophyllales</taxon>
        <taxon>Caryophyllaceae</taxon>
        <taxon>Caryophylleae</taxon>
        <taxon>Saponaria</taxon>
    </lineage>
</organism>
<feature type="transmembrane region" description="Helical" evidence="6">
    <location>
        <begin position="96"/>
        <end position="117"/>
    </location>
</feature>
<evidence type="ECO:0000313" key="9">
    <source>
        <dbReference type="Proteomes" id="UP001443914"/>
    </source>
</evidence>
<comment type="similarity">
    <text evidence="2 6">Belongs to the drug/metabolite transporter (DMT) superfamily. Plant drug/metabolite exporter (P-DME) (TC 2.A.7.4) family.</text>
</comment>
<dbReference type="EMBL" id="JBDFQZ010000013">
    <property type="protein sequence ID" value="KAK9670553.1"/>
    <property type="molecule type" value="Genomic_DNA"/>
</dbReference>
<evidence type="ECO:0000313" key="8">
    <source>
        <dbReference type="EMBL" id="KAK9670553.1"/>
    </source>
</evidence>
<dbReference type="GO" id="GO:0022857">
    <property type="term" value="F:transmembrane transporter activity"/>
    <property type="evidence" value="ECO:0007669"/>
    <property type="project" value="InterPro"/>
</dbReference>
<feature type="transmembrane region" description="Helical" evidence="6">
    <location>
        <begin position="182"/>
        <end position="202"/>
    </location>
</feature>
<sequence>MKLNKPFLVVFLIQTIYAGMFLFSKAAFNVGMNNFIFTFYRQAIATVFLAPFALFFEWRSSPSLSYKTFWQIFIMSLFGITLSLDLYGIGLTYTSASMGAATTNCLPVITFFFAVLFRLEVWRINTASGIAKLVGVVLCLGGATILALYNGPALKLGTHFHLFGPPTVTHGPHVQAHSSATWIKGVFILLSGNSFWALWLVMQARIMKEYPSKLMFTALSCFLSSVQSFILAIAVERRPSQWILGWDIRFFSVAYCGIVVTGVAYCLQAYVIEKRGPVFLAVWTPLGLVITMLCSVLLLSEIITLGRILGGILLVGGLYCVLWAKTQEQSIIPTSCSTVDDNNKGNLEFKNIDVTKNSSPVSLYIQK</sequence>
<dbReference type="SUPFAM" id="SSF103481">
    <property type="entry name" value="Multidrug resistance efflux transporter EmrE"/>
    <property type="match status" value="2"/>
</dbReference>
<accession>A0AAW1H2F4</accession>
<feature type="transmembrane region" description="Helical" evidence="6">
    <location>
        <begin position="129"/>
        <end position="149"/>
    </location>
</feature>
<keyword evidence="5 6" id="KW-0472">Membrane</keyword>
<keyword evidence="9" id="KW-1185">Reference proteome</keyword>
<evidence type="ECO:0000259" key="7">
    <source>
        <dbReference type="Pfam" id="PF00892"/>
    </source>
</evidence>
<feature type="transmembrane region" description="Helical" evidence="6">
    <location>
        <begin position="214"/>
        <end position="235"/>
    </location>
</feature>
<feature type="transmembrane region" description="Helical" evidence="6">
    <location>
        <begin position="7"/>
        <end position="27"/>
    </location>
</feature>
<dbReference type="InterPro" id="IPR030184">
    <property type="entry name" value="WAT1-related"/>
</dbReference>
<evidence type="ECO:0000256" key="5">
    <source>
        <dbReference type="ARBA" id="ARBA00023136"/>
    </source>
</evidence>
<dbReference type="Proteomes" id="UP001443914">
    <property type="component" value="Unassembled WGS sequence"/>
</dbReference>
<dbReference type="InterPro" id="IPR000620">
    <property type="entry name" value="EamA_dom"/>
</dbReference>
<feature type="transmembrane region" description="Helical" evidence="6">
    <location>
        <begin position="68"/>
        <end position="90"/>
    </location>
</feature>
<dbReference type="Pfam" id="PF00892">
    <property type="entry name" value="EamA"/>
    <property type="match status" value="2"/>
</dbReference>
<dbReference type="GO" id="GO:0016020">
    <property type="term" value="C:membrane"/>
    <property type="evidence" value="ECO:0007669"/>
    <property type="project" value="UniProtKB-SubCell"/>
</dbReference>
<evidence type="ECO:0000256" key="2">
    <source>
        <dbReference type="ARBA" id="ARBA00007635"/>
    </source>
</evidence>
<feature type="transmembrane region" description="Helical" evidence="6">
    <location>
        <begin position="250"/>
        <end position="271"/>
    </location>
</feature>
<feature type="domain" description="EamA" evidence="7">
    <location>
        <begin position="8"/>
        <end position="142"/>
    </location>
</feature>
<proteinExistence type="inferred from homology"/>
<evidence type="ECO:0000256" key="6">
    <source>
        <dbReference type="RuleBase" id="RU363077"/>
    </source>
</evidence>
<evidence type="ECO:0000256" key="1">
    <source>
        <dbReference type="ARBA" id="ARBA00004141"/>
    </source>
</evidence>